<dbReference type="AlphaFoldDB" id="A0A6N7EJ83"/>
<keyword evidence="2" id="KW-0436">Ligase</keyword>
<dbReference type="Proteomes" id="UP000437709">
    <property type="component" value="Unassembled WGS sequence"/>
</dbReference>
<dbReference type="InterPro" id="IPR042099">
    <property type="entry name" value="ANL_N_sf"/>
</dbReference>
<dbReference type="SUPFAM" id="SSF56801">
    <property type="entry name" value="Acetyl-CoA synthetase-like"/>
    <property type="match status" value="1"/>
</dbReference>
<dbReference type="GO" id="GO:0031956">
    <property type="term" value="F:medium-chain fatty acid-CoA ligase activity"/>
    <property type="evidence" value="ECO:0007669"/>
    <property type="project" value="TreeGrafter"/>
</dbReference>
<feature type="domain" description="AMP-dependent synthetase/ligase" evidence="4">
    <location>
        <begin position="52"/>
        <end position="258"/>
    </location>
</feature>
<evidence type="ECO:0000256" key="2">
    <source>
        <dbReference type="ARBA" id="ARBA00022598"/>
    </source>
</evidence>
<dbReference type="EMBL" id="WHPC01000069">
    <property type="protein sequence ID" value="MPV38229.1"/>
    <property type="molecule type" value="Genomic_DNA"/>
</dbReference>
<dbReference type="GO" id="GO:0006631">
    <property type="term" value="P:fatty acid metabolic process"/>
    <property type="evidence" value="ECO:0007669"/>
    <property type="project" value="TreeGrafter"/>
</dbReference>
<keyword evidence="7" id="KW-1185">Reference proteome</keyword>
<dbReference type="OrthoDB" id="9803968at2"/>
<evidence type="ECO:0000256" key="1">
    <source>
        <dbReference type="ARBA" id="ARBA00006432"/>
    </source>
</evidence>
<feature type="domain" description="AMP-binding enzyme C-terminal" evidence="5">
    <location>
        <begin position="335"/>
        <end position="410"/>
    </location>
</feature>
<dbReference type="PANTHER" id="PTHR43201">
    <property type="entry name" value="ACYL-COA SYNTHETASE"/>
    <property type="match status" value="1"/>
</dbReference>
<dbReference type="InterPro" id="IPR025110">
    <property type="entry name" value="AMP-bd_C"/>
</dbReference>
<dbReference type="Pfam" id="PF13193">
    <property type="entry name" value="AMP-binding_C"/>
    <property type="match status" value="1"/>
</dbReference>
<comment type="caution">
    <text evidence="6">The sequence shown here is derived from an EMBL/GenBank/DDBJ whole genome shotgun (WGS) entry which is preliminary data.</text>
</comment>
<dbReference type="InterPro" id="IPR000873">
    <property type="entry name" value="AMP-dep_synth/lig_dom"/>
</dbReference>
<protein>
    <submittedName>
        <fullName evidence="6">AMP-binding protein</fullName>
    </submittedName>
</protein>
<proteinExistence type="inferred from homology"/>
<comment type="similarity">
    <text evidence="1">Belongs to the ATP-dependent AMP-binding enzyme family.</text>
</comment>
<reference evidence="6 7" key="1">
    <citation type="submission" date="2019-10" db="EMBL/GenBank/DDBJ databases">
        <title>Georgenia wutianyii sp. nov. and Georgenia yuyongxinii sp. nov. isolated from plateau pika (Ochotona curzoniae) in the Qinghai-Tibet plateau of China.</title>
        <authorList>
            <person name="Tian Z."/>
        </authorList>
    </citation>
    <scope>NUCLEOTIDE SEQUENCE [LARGE SCALE GENOMIC DNA]</scope>
    <source>
        <strain evidence="6 7">JCM 19765</strain>
    </source>
</reference>
<organism evidence="6 7">
    <name type="scientific">Georgenia subflava</name>
    <dbReference type="NCBI Taxonomy" id="1622177"/>
    <lineage>
        <taxon>Bacteria</taxon>
        <taxon>Bacillati</taxon>
        <taxon>Actinomycetota</taxon>
        <taxon>Actinomycetes</taxon>
        <taxon>Micrococcales</taxon>
        <taxon>Bogoriellaceae</taxon>
        <taxon>Georgenia</taxon>
    </lineage>
</organism>
<name>A0A6N7EJ83_9MICO</name>
<gene>
    <name evidence="6" type="ORF">GB881_14435</name>
</gene>
<dbReference type="InterPro" id="IPR045851">
    <property type="entry name" value="AMP-bd_C_sf"/>
</dbReference>
<dbReference type="Gene3D" id="3.30.300.30">
    <property type="match status" value="1"/>
</dbReference>
<dbReference type="PANTHER" id="PTHR43201:SF5">
    <property type="entry name" value="MEDIUM-CHAIN ACYL-COA LIGASE ACSF2, MITOCHONDRIAL"/>
    <property type="match status" value="1"/>
</dbReference>
<evidence type="ECO:0000256" key="3">
    <source>
        <dbReference type="SAM" id="MobiDB-lite"/>
    </source>
</evidence>
<sequence>MPAHGSPLHLRALPGGTRPQHVAVLLAAVRDVLDGAAQALVPHAPEEDRDEVLATLRLRLARAVPAGTAAVLQTSGSTTGTGHLVALSAAALTASARATEERLAGPGQWLLAVPAHHVAGLQVLVRSVVAGTEPVLLDTSDGFDAHRLAGAAEAMRDDVPGYLSLVPTQLVRVLEAGPDAVAPLRRLAAILVGGAALPPQALTRARDAGLRVVTTYGMTETGGGCVYDGAPLPGVRLRVAGGHGRIEIAGPMLATGYLDDLAADSATFVAEDGVRWLRTSDRGVLAPLPAPDDGPADDAGGGPRPGDASPARLQVLGRVDDVINTGGVKVSPAAVERLLGALPGVAEVAVVGVPDDEWGQLVTAVVVPSATAPAPDLETLRELVRDALGGAHAPRAVVTAPALPQRGPGKIDRIALTREAEAALADGRRGGTQRLG</sequence>
<evidence type="ECO:0000259" key="5">
    <source>
        <dbReference type="Pfam" id="PF13193"/>
    </source>
</evidence>
<dbReference type="Pfam" id="PF00501">
    <property type="entry name" value="AMP-binding"/>
    <property type="match status" value="1"/>
</dbReference>
<evidence type="ECO:0000259" key="4">
    <source>
        <dbReference type="Pfam" id="PF00501"/>
    </source>
</evidence>
<evidence type="ECO:0000313" key="7">
    <source>
        <dbReference type="Proteomes" id="UP000437709"/>
    </source>
</evidence>
<accession>A0A6N7EJ83</accession>
<feature type="region of interest" description="Disordered" evidence="3">
    <location>
        <begin position="284"/>
        <end position="311"/>
    </location>
</feature>
<evidence type="ECO:0000313" key="6">
    <source>
        <dbReference type="EMBL" id="MPV38229.1"/>
    </source>
</evidence>
<dbReference type="Gene3D" id="3.40.50.12780">
    <property type="entry name" value="N-terminal domain of ligase-like"/>
    <property type="match status" value="1"/>
</dbReference>